<evidence type="ECO:0000313" key="3">
    <source>
        <dbReference type="Proteomes" id="UP000663877"/>
    </source>
</evidence>
<organism evidence="2 3">
    <name type="scientific">Adineta steineri</name>
    <dbReference type="NCBI Taxonomy" id="433720"/>
    <lineage>
        <taxon>Eukaryota</taxon>
        <taxon>Metazoa</taxon>
        <taxon>Spiralia</taxon>
        <taxon>Gnathifera</taxon>
        <taxon>Rotifera</taxon>
        <taxon>Eurotatoria</taxon>
        <taxon>Bdelloidea</taxon>
        <taxon>Adinetida</taxon>
        <taxon>Adinetidae</taxon>
        <taxon>Adineta</taxon>
    </lineage>
</organism>
<proteinExistence type="predicted"/>
<feature type="compositionally biased region" description="Polar residues" evidence="1">
    <location>
        <begin position="51"/>
        <end position="63"/>
    </location>
</feature>
<dbReference type="EMBL" id="CAJNOI010000025">
    <property type="protein sequence ID" value="CAF0854260.1"/>
    <property type="molecule type" value="Genomic_DNA"/>
</dbReference>
<evidence type="ECO:0000256" key="1">
    <source>
        <dbReference type="SAM" id="MobiDB-lite"/>
    </source>
</evidence>
<dbReference type="Proteomes" id="UP000663877">
    <property type="component" value="Unassembled WGS sequence"/>
</dbReference>
<dbReference type="AlphaFoldDB" id="A0A813W1Q6"/>
<feature type="region of interest" description="Disordered" evidence="1">
    <location>
        <begin position="27"/>
        <end position="84"/>
    </location>
</feature>
<gene>
    <name evidence="2" type="ORF">BJG266_LOCUS8016</name>
</gene>
<name>A0A813W1Q6_9BILA</name>
<evidence type="ECO:0000313" key="2">
    <source>
        <dbReference type="EMBL" id="CAF0854260.1"/>
    </source>
</evidence>
<sequence>MVSRQLFVLVLNAKKSELAKLKHQLESYQDDDDHPTTRNNKYDTYMDSHSRSVSPIHTVTTTLDDIEQPSPNKRGRHDVDTSEDDDIHEIQMSNRSKSNVVDKNQDNPLDLGNDRMDYKKSTINKHHQRQKHVTGANSISTRPFINHAVVSSTMTIPSLPDDSLSADDLLNNI</sequence>
<protein>
    <submittedName>
        <fullName evidence="2">Uncharacterized protein</fullName>
    </submittedName>
</protein>
<reference evidence="2" key="1">
    <citation type="submission" date="2021-02" db="EMBL/GenBank/DDBJ databases">
        <authorList>
            <person name="Nowell W R."/>
        </authorList>
    </citation>
    <scope>NUCLEOTIDE SEQUENCE</scope>
</reference>
<feature type="compositionally biased region" description="Basic and acidic residues" evidence="1">
    <location>
        <begin position="34"/>
        <end position="50"/>
    </location>
</feature>
<comment type="caution">
    <text evidence="2">The sequence shown here is derived from an EMBL/GenBank/DDBJ whole genome shotgun (WGS) entry which is preliminary data.</text>
</comment>
<accession>A0A813W1Q6</accession>